<evidence type="ECO:0000313" key="4">
    <source>
        <dbReference type="Proteomes" id="UP000199259"/>
    </source>
</evidence>
<dbReference type="OrthoDB" id="132546at2157"/>
<dbReference type="CDD" id="cd03801">
    <property type="entry name" value="GT4_PimA-like"/>
    <property type="match status" value="1"/>
</dbReference>
<gene>
    <name evidence="3" type="ORF">SAMN04488589_0104</name>
</gene>
<dbReference type="EMBL" id="FNCA01000001">
    <property type="protein sequence ID" value="SDF24582.1"/>
    <property type="molecule type" value="Genomic_DNA"/>
</dbReference>
<organism evidence="3 4">
    <name type="scientific">Methanolobus vulcani</name>
    <dbReference type="NCBI Taxonomy" id="38026"/>
    <lineage>
        <taxon>Archaea</taxon>
        <taxon>Methanobacteriati</taxon>
        <taxon>Methanobacteriota</taxon>
        <taxon>Stenosarchaea group</taxon>
        <taxon>Methanomicrobia</taxon>
        <taxon>Methanosarcinales</taxon>
        <taxon>Methanosarcinaceae</taxon>
        <taxon>Methanolobus</taxon>
    </lineage>
</organism>
<dbReference type="Proteomes" id="UP000199259">
    <property type="component" value="Unassembled WGS sequence"/>
</dbReference>
<evidence type="ECO:0000313" key="3">
    <source>
        <dbReference type="EMBL" id="SDF24582.1"/>
    </source>
</evidence>
<evidence type="ECO:0000259" key="2">
    <source>
        <dbReference type="Pfam" id="PF13439"/>
    </source>
</evidence>
<dbReference type="Pfam" id="PF00534">
    <property type="entry name" value="Glycos_transf_1"/>
    <property type="match status" value="1"/>
</dbReference>
<dbReference type="Pfam" id="PF13439">
    <property type="entry name" value="Glyco_transf_4"/>
    <property type="match status" value="1"/>
</dbReference>
<dbReference type="PANTHER" id="PTHR45947:SF3">
    <property type="entry name" value="SULFOQUINOVOSYL TRANSFERASE SQD2"/>
    <property type="match status" value="1"/>
</dbReference>
<dbReference type="AlphaFoldDB" id="A0A7Z7AVB5"/>
<sequence length="374" mass="42669">MNLIYYCSKYSDAPSMVSKSIFMELLSLKGSLPFQYILLSGEKPSYEFMQKHGLQIFSWFNFVRNKNCLVHIAISPNIFPNHKFLLIMCSLFLKRPLILHYHGDVRMHLMYIRQHNKKASISDRINSLCVPFLLKFPTRVVVHSYSMKQILLNYGVKQSVVIPNGVDEFWFNSVEYDQVNVKSKSAIRNKSMVKKVFYHGRLSPEKGVDLLLNAFSSYLKSDSTAHLFLAGDGAHHDDLIQLASSLGVNKNISFLGHLEKDDIKYFLKNVDIAIYPSLFDAFCLAAVEALASSNCPVYFSKYAGINDFAIENGLNSNSFVPNVESILNILHKTSYSVDATLLEKQKNFANNFRWDLLANDYIYLYKDVISNANA</sequence>
<dbReference type="InterPro" id="IPR028098">
    <property type="entry name" value="Glyco_trans_4-like_N"/>
</dbReference>
<proteinExistence type="predicted"/>
<dbReference type="PANTHER" id="PTHR45947">
    <property type="entry name" value="SULFOQUINOVOSYL TRANSFERASE SQD2"/>
    <property type="match status" value="1"/>
</dbReference>
<dbReference type="InterPro" id="IPR001296">
    <property type="entry name" value="Glyco_trans_1"/>
</dbReference>
<feature type="domain" description="Glycosyl transferase family 1" evidence="1">
    <location>
        <begin position="188"/>
        <end position="322"/>
    </location>
</feature>
<keyword evidence="4" id="KW-1185">Reference proteome</keyword>
<protein>
    <submittedName>
        <fullName evidence="3">Glycosyltransferase involved in cell wall bisynthesis</fullName>
    </submittedName>
</protein>
<dbReference type="Gene3D" id="3.40.50.2000">
    <property type="entry name" value="Glycogen Phosphorylase B"/>
    <property type="match status" value="2"/>
</dbReference>
<accession>A0A7Z7AVB5</accession>
<dbReference type="GO" id="GO:0016757">
    <property type="term" value="F:glycosyltransferase activity"/>
    <property type="evidence" value="ECO:0007669"/>
    <property type="project" value="InterPro"/>
</dbReference>
<feature type="domain" description="Glycosyltransferase subfamily 4-like N-terminal" evidence="2">
    <location>
        <begin position="87"/>
        <end position="167"/>
    </location>
</feature>
<dbReference type="RefSeq" id="WP_091707760.1">
    <property type="nucleotide sequence ID" value="NZ_FNCA01000001.1"/>
</dbReference>
<comment type="caution">
    <text evidence="3">The sequence shown here is derived from an EMBL/GenBank/DDBJ whole genome shotgun (WGS) entry which is preliminary data.</text>
</comment>
<evidence type="ECO:0000259" key="1">
    <source>
        <dbReference type="Pfam" id="PF00534"/>
    </source>
</evidence>
<reference evidence="3 4" key="1">
    <citation type="submission" date="2016-10" db="EMBL/GenBank/DDBJ databases">
        <authorList>
            <person name="Varghese N."/>
            <person name="Submissions S."/>
        </authorList>
    </citation>
    <scope>NUCLEOTIDE SEQUENCE [LARGE SCALE GENOMIC DNA]</scope>
    <source>
        <strain evidence="3 4">PL 12/M</strain>
    </source>
</reference>
<name>A0A7Z7AVB5_9EURY</name>
<keyword evidence="3" id="KW-0808">Transferase</keyword>
<dbReference type="SUPFAM" id="SSF53756">
    <property type="entry name" value="UDP-Glycosyltransferase/glycogen phosphorylase"/>
    <property type="match status" value="1"/>
</dbReference>
<dbReference type="InterPro" id="IPR050194">
    <property type="entry name" value="Glycosyltransferase_grp1"/>
</dbReference>